<comment type="similarity">
    <text evidence="1">Belongs to the 'GDXG' lipolytic enzyme family.</text>
</comment>
<protein>
    <recommendedName>
        <fullName evidence="5">Alpha/beta hydrolase fold-3 domain-containing protein</fullName>
    </recommendedName>
</protein>
<dbReference type="PANTHER" id="PTHR48081">
    <property type="entry name" value="AB HYDROLASE SUPERFAMILY PROTEIN C4A8.06C"/>
    <property type="match status" value="1"/>
</dbReference>
<evidence type="ECO:0000256" key="2">
    <source>
        <dbReference type="ARBA" id="ARBA00022801"/>
    </source>
</evidence>
<feature type="compositionally biased region" description="Basic and acidic residues" evidence="3">
    <location>
        <begin position="637"/>
        <end position="654"/>
    </location>
</feature>
<name>A0AAD4CI48_ASPNN</name>
<feature type="compositionally biased region" description="Basic and acidic residues" evidence="3">
    <location>
        <begin position="334"/>
        <end position="346"/>
    </location>
</feature>
<evidence type="ECO:0000256" key="3">
    <source>
        <dbReference type="SAM" id="MobiDB-lite"/>
    </source>
</evidence>
<dbReference type="Proteomes" id="UP001194746">
    <property type="component" value="Unassembled WGS sequence"/>
</dbReference>
<gene>
    <name evidence="6" type="ORF">FE257_010615</name>
</gene>
<feature type="chain" id="PRO_5042233349" description="Alpha/beta hydrolase fold-3 domain-containing protein" evidence="4">
    <location>
        <begin position="19"/>
        <end position="896"/>
    </location>
</feature>
<feature type="compositionally biased region" description="Basic and acidic residues" evidence="3">
    <location>
        <begin position="665"/>
        <end position="680"/>
    </location>
</feature>
<accession>A0AAD4CI48</accession>
<evidence type="ECO:0000313" key="6">
    <source>
        <dbReference type="EMBL" id="KAF9886999.1"/>
    </source>
</evidence>
<dbReference type="InterPro" id="IPR050300">
    <property type="entry name" value="GDXG_lipolytic_enzyme"/>
</dbReference>
<dbReference type="InterPro" id="IPR029058">
    <property type="entry name" value="AB_hydrolase_fold"/>
</dbReference>
<organism evidence="6 7">
    <name type="scientific">Aspergillus nanangensis</name>
    <dbReference type="NCBI Taxonomy" id="2582783"/>
    <lineage>
        <taxon>Eukaryota</taxon>
        <taxon>Fungi</taxon>
        <taxon>Dikarya</taxon>
        <taxon>Ascomycota</taxon>
        <taxon>Pezizomycotina</taxon>
        <taxon>Eurotiomycetes</taxon>
        <taxon>Eurotiomycetidae</taxon>
        <taxon>Eurotiales</taxon>
        <taxon>Aspergillaceae</taxon>
        <taxon>Aspergillus</taxon>
        <taxon>Aspergillus subgen. Circumdati</taxon>
    </lineage>
</organism>
<evidence type="ECO:0000256" key="1">
    <source>
        <dbReference type="ARBA" id="ARBA00010515"/>
    </source>
</evidence>
<feature type="signal peptide" evidence="4">
    <location>
        <begin position="1"/>
        <end position="18"/>
    </location>
</feature>
<feature type="region of interest" description="Disordered" evidence="3">
    <location>
        <begin position="637"/>
        <end position="680"/>
    </location>
</feature>
<evidence type="ECO:0000256" key="4">
    <source>
        <dbReference type="SAM" id="SignalP"/>
    </source>
</evidence>
<feature type="region of interest" description="Disordered" evidence="3">
    <location>
        <begin position="847"/>
        <end position="886"/>
    </location>
</feature>
<dbReference type="SUPFAM" id="SSF53474">
    <property type="entry name" value="alpha/beta-Hydrolases"/>
    <property type="match status" value="1"/>
</dbReference>
<evidence type="ECO:0000259" key="5">
    <source>
        <dbReference type="Pfam" id="PF07859"/>
    </source>
</evidence>
<evidence type="ECO:0000313" key="7">
    <source>
        <dbReference type="Proteomes" id="UP001194746"/>
    </source>
</evidence>
<dbReference type="InterPro" id="IPR002168">
    <property type="entry name" value="Lipase_GDXG_HIS_AS"/>
</dbReference>
<comment type="caution">
    <text evidence="6">The sequence shown here is derived from an EMBL/GenBank/DDBJ whole genome shotgun (WGS) entry which is preliminary data.</text>
</comment>
<dbReference type="AlphaFoldDB" id="A0AAD4CI48"/>
<proteinExistence type="inferred from homology"/>
<dbReference type="EMBL" id="VCAU01000068">
    <property type="protein sequence ID" value="KAF9886999.1"/>
    <property type="molecule type" value="Genomic_DNA"/>
</dbReference>
<feature type="region of interest" description="Disordered" evidence="3">
    <location>
        <begin position="334"/>
        <end position="353"/>
    </location>
</feature>
<dbReference type="GO" id="GO:0016787">
    <property type="term" value="F:hydrolase activity"/>
    <property type="evidence" value="ECO:0007669"/>
    <property type="project" value="UniProtKB-KW"/>
</dbReference>
<dbReference type="Gene3D" id="3.40.50.1820">
    <property type="entry name" value="alpha/beta hydrolase"/>
    <property type="match status" value="1"/>
</dbReference>
<dbReference type="PANTHER" id="PTHR48081:SF19">
    <property type="entry name" value="AB HYDROLASE SUPERFAMILY PROTEIN C4A8.06C"/>
    <property type="match status" value="1"/>
</dbReference>
<reference evidence="6" key="2">
    <citation type="submission" date="2020-02" db="EMBL/GenBank/DDBJ databases">
        <authorList>
            <person name="Gilchrist C.L.M."/>
            <person name="Chooi Y.-H."/>
        </authorList>
    </citation>
    <scope>NUCLEOTIDE SEQUENCE</scope>
    <source>
        <strain evidence="6">MST-FP2251</strain>
    </source>
</reference>
<sequence>MPLNTLALSVALTPTVISTLFSHYLNRKSHHHKPSTYITYDEGIQIFREFLAYAAKHSVEDLQAFTNQKVPSPHWVRTQMVTIPTQYLGSAAKAIIAELGPNGVDKVGGKEWWQWRGPAEDLKGEWIEMRKDYNERKQTIGQHPSERRIMLYIHGGAYYFGSMETHRYQMQRHARKLKAQYRLAPQFPFPCALQDCLAAYLFLLKEHKPNEIIFAGDSAGGGMALSLLVIIRDQGLPLPAGAVLISPWVDLTHSFPSIVADNPGDYLPSCGFRHKPSSAWPPPNSDELVSMKKSLGKKAAKVIDVDRLAPPPHGHDQASARGYSIHGSIASDTADARKHPLERSEPNDISVPIDGQTVEPSLGGLPPLQVLVGGGEMLRDEQIYVAHKAADPTAYPPSDKYLDEYDPKREILHKHPGTYVQLQVWDGLCHVAPTLSFTPPAKYMYRSIAQFGAWALACAQESEIDIVDDNEVSPISSGDSECPDTAPNGTTHKEGSVPEPSSVGIAGDPLPAFKNRMIRQRIGKGGKVFPFDPPSSCPVLQIPPSQIGEFNPILVKKWLAGKEEWDTKYAHKKHSVQKRRIKELAISFQEDFPEELPPACSLAARKSAPGVLPYHTARKNYPMTLWSNWASKHDERTIDRENQMEKEGRSRRTSVEAGRAGASIKDPETGDKIDSFPVHAPHETMDNEKLAGQRPAAIDVATANQNGASLAGTELTGNSLEHPDLARAKLTFEDKPLSPLIVLPPYDTKKFTEDNASTQSLFHAPGVLPTSDPYLSQMRQRPSSHGGSATIRSGMTSDVADDASTLGDKSLTVTTTGVDAASTRAVLNAKGVVGLFNDADSARRSVDALSASHDSTDLEIPSPGLRTEEGVSTHSIARPGLPDRDNFITAHETIPA</sequence>
<dbReference type="InterPro" id="IPR013094">
    <property type="entry name" value="AB_hydrolase_3"/>
</dbReference>
<feature type="domain" description="Alpha/beta hydrolase fold-3" evidence="5">
    <location>
        <begin position="150"/>
        <end position="258"/>
    </location>
</feature>
<keyword evidence="4" id="KW-0732">Signal</keyword>
<dbReference type="PROSITE" id="PS01173">
    <property type="entry name" value="LIPASE_GDXG_HIS"/>
    <property type="match status" value="1"/>
</dbReference>
<keyword evidence="2" id="KW-0378">Hydrolase</keyword>
<keyword evidence="7" id="KW-1185">Reference proteome</keyword>
<feature type="region of interest" description="Disordered" evidence="3">
    <location>
        <begin position="470"/>
        <end position="505"/>
    </location>
</feature>
<reference evidence="6" key="1">
    <citation type="journal article" date="2019" name="Beilstein J. Org. Chem.">
        <title>Nanangenines: drimane sesquiterpenoids as the dominant metabolite cohort of a novel Australian fungus, Aspergillus nanangensis.</title>
        <authorList>
            <person name="Lacey H.J."/>
            <person name="Gilchrist C.L.M."/>
            <person name="Crombie A."/>
            <person name="Kalaitzis J.A."/>
            <person name="Vuong D."/>
            <person name="Rutledge P.J."/>
            <person name="Turner P."/>
            <person name="Pitt J.I."/>
            <person name="Lacey E."/>
            <person name="Chooi Y.H."/>
            <person name="Piggott A.M."/>
        </authorList>
    </citation>
    <scope>NUCLEOTIDE SEQUENCE</scope>
    <source>
        <strain evidence="6">MST-FP2251</strain>
    </source>
</reference>
<dbReference type="Pfam" id="PF07859">
    <property type="entry name" value="Abhydrolase_3"/>
    <property type="match status" value="1"/>
</dbReference>